<gene>
    <name evidence="8" type="ordered locus">PHZ_c3304</name>
</gene>
<comment type="cofactor">
    <cofactor evidence="6">
        <name>Mg(2+)</name>
        <dbReference type="ChEBI" id="CHEBI:18420"/>
    </cofactor>
    <text evidence="6">Binds 1 Mg(2+) ion per monomer.</text>
</comment>
<dbReference type="KEGG" id="pzu:PHZ_c3304"/>
<evidence type="ECO:0000256" key="1">
    <source>
        <dbReference type="ARBA" id="ARBA00004781"/>
    </source>
</evidence>
<evidence type="ECO:0000259" key="7">
    <source>
        <dbReference type="Pfam" id="PF04321"/>
    </source>
</evidence>
<dbReference type="OrthoDB" id="9803892at2"/>
<evidence type="ECO:0000313" key="8">
    <source>
        <dbReference type="EMBL" id="ACG79713.1"/>
    </source>
</evidence>
<dbReference type="EC" id="1.1.1.133" evidence="3 6"/>
<keyword evidence="6" id="KW-0560">Oxidoreductase</keyword>
<dbReference type="STRING" id="450851.PHZ_c3304"/>
<dbReference type="RefSeq" id="WP_012523851.1">
    <property type="nucleotide sequence ID" value="NC_011144.1"/>
</dbReference>
<dbReference type="UniPathway" id="UPA00124"/>
<dbReference type="Proteomes" id="UP000001868">
    <property type="component" value="Chromosome"/>
</dbReference>
<comment type="pathway">
    <text evidence="1 6">Carbohydrate biosynthesis; dTDP-L-rhamnose biosynthesis.</text>
</comment>
<dbReference type="Pfam" id="PF04321">
    <property type="entry name" value="RmlD_sub_bind"/>
    <property type="match status" value="1"/>
</dbReference>
<dbReference type="NCBIfam" id="TIGR01214">
    <property type="entry name" value="rmlD"/>
    <property type="match status" value="1"/>
</dbReference>
<dbReference type="eggNOG" id="COG1091">
    <property type="taxonomic scope" value="Bacteria"/>
</dbReference>
<dbReference type="Gene3D" id="3.40.50.720">
    <property type="entry name" value="NAD(P)-binding Rossmann-like Domain"/>
    <property type="match status" value="1"/>
</dbReference>
<dbReference type="InterPro" id="IPR005913">
    <property type="entry name" value="dTDP_dehydrorham_reduct"/>
</dbReference>
<evidence type="ECO:0000256" key="6">
    <source>
        <dbReference type="RuleBase" id="RU364082"/>
    </source>
</evidence>
<dbReference type="InterPro" id="IPR029903">
    <property type="entry name" value="RmlD-like-bd"/>
</dbReference>
<name>B4RB68_PHEZH</name>
<proteinExistence type="inferred from homology"/>
<evidence type="ECO:0000256" key="4">
    <source>
        <dbReference type="ARBA" id="ARBA00017099"/>
    </source>
</evidence>
<evidence type="ECO:0000313" key="9">
    <source>
        <dbReference type="Proteomes" id="UP000001868"/>
    </source>
</evidence>
<dbReference type="HOGENOM" id="CLU_045518_1_0_5"/>
<comment type="function">
    <text evidence="6">Catalyzes the reduction of dTDP-6-deoxy-L-lyxo-4-hexulose to yield dTDP-L-rhamnose.</text>
</comment>
<dbReference type="SUPFAM" id="SSF51735">
    <property type="entry name" value="NAD(P)-binding Rossmann-fold domains"/>
    <property type="match status" value="1"/>
</dbReference>
<sequence>MSVRVLQFGTTGQLAREVIRQAPDHDVALTALSRAEADLADPDKAARRVAEHRPDVVVLAAAYTAVDQAETETLLARRVNAEAPGAIARACASCGAALVHVSTDYVFDGAKGAPYLPNDPTGPLNTYGLTKLEGERKVLDACPRALVVRTSWVVSAHGRNFVKTMLRLAAEGRPLNVVDDQFGRPTSAADLAGFVLSQARRLADAPAGDPAFGLHHFANAGETSWRGFAEGIFDLAYGDRAPAVGAIATADRPAPAARPARGTLDTSATEAVFGVTPRPWREALAEIVAELQNQTEASPA</sequence>
<comment type="catalytic activity">
    <reaction evidence="5 6">
        <text>dTDP-beta-L-rhamnose + NADP(+) = dTDP-4-dehydro-beta-L-rhamnose + NADPH + H(+)</text>
        <dbReference type="Rhea" id="RHEA:21796"/>
        <dbReference type="ChEBI" id="CHEBI:15378"/>
        <dbReference type="ChEBI" id="CHEBI:57510"/>
        <dbReference type="ChEBI" id="CHEBI:57783"/>
        <dbReference type="ChEBI" id="CHEBI:58349"/>
        <dbReference type="ChEBI" id="CHEBI:62830"/>
        <dbReference type="EC" id="1.1.1.133"/>
    </reaction>
</comment>
<accession>B4RB68</accession>
<dbReference type="CDD" id="cd05254">
    <property type="entry name" value="dTDP_HR_like_SDR_e"/>
    <property type="match status" value="1"/>
</dbReference>
<dbReference type="PANTHER" id="PTHR10491:SF4">
    <property type="entry name" value="METHIONINE ADENOSYLTRANSFERASE 2 SUBUNIT BETA"/>
    <property type="match status" value="1"/>
</dbReference>
<dbReference type="InterPro" id="IPR036291">
    <property type="entry name" value="NAD(P)-bd_dom_sf"/>
</dbReference>
<keyword evidence="6" id="KW-0521">NADP</keyword>
<evidence type="ECO:0000256" key="5">
    <source>
        <dbReference type="ARBA" id="ARBA00048200"/>
    </source>
</evidence>
<feature type="domain" description="RmlD-like substrate binding" evidence="7">
    <location>
        <begin position="4"/>
        <end position="292"/>
    </location>
</feature>
<keyword evidence="9" id="KW-1185">Reference proteome</keyword>
<evidence type="ECO:0000256" key="3">
    <source>
        <dbReference type="ARBA" id="ARBA00012929"/>
    </source>
</evidence>
<dbReference type="AlphaFoldDB" id="B4RB68"/>
<comment type="similarity">
    <text evidence="2 6">Belongs to the dTDP-4-dehydrorhamnose reductase family.</text>
</comment>
<dbReference type="PANTHER" id="PTHR10491">
    <property type="entry name" value="DTDP-4-DEHYDRORHAMNOSE REDUCTASE"/>
    <property type="match status" value="1"/>
</dbReference>
<reference evidence="8 9" key="1">
    <citation type="journal article" date="2008" name="BMC Genomics">
        <title>Complete genome of Phenylobacterium zucineum - a novel facultative intracellular bacterium isolated from human erythroleukemia cell line K562.</title>
        <authorList>
            <person name="Luo Y."/>
            <person name="Xu X."/>
            <person name="Ding Z."/>
            <person name="Liu Z."/>
            <person name="Zhang B."/>
            <person name="Yan Z."/>
            <person name="Sun J."/>
            <person name="Hu S."/>
            <person name="Hu X."/>
        </authorList>
    </citation>
    <scope>NUCLEOTIDE SEQUENCE [LARGE SCALE GENOMIC DNA]</scope>
    <source>
        <strain evidence="8 9">HLK1</strain>
    </source>
</reference>
<organism evidence="8 9">
    <name type="scientific">Phenylobacterium zucineum (strain HLK1)</name>
    <dbReference type="NCBI Taxonomy" id="450851"/>
    <lineage>
        <taxon>Bacteria</taxon>
        <taxon>Pseudomonadati</taxon>
        <taxon>Pseudomonadota</taxon>
        <taxon>Alphaproteobacteria</taxon>
        <taxon>Caulobacterales</taxon>
        <taxon>Caulobacteraceae</taxon>
        <taxon>Phenylobacterium</taxon>
    </lineage>
</organism>
<dbReference type="GO" id="GO:0008831">
    <property type="term" value="F:dTDP-4-dehydrorhamnose reductase activity"/>
    <property type="evidence" value="ECO:0007669"/>
    <property type="project" value="UniProtKB-EC"/>
</dbReference>
<evidence type="ECO:0000256" key="2">
    <source>
        <dbReference type="ARBA" id="ARBA00010944"/>
    </source>
</evidence>
<protein>
    <recommendedName>
        <fullName evidence="4 6">dTDP-4-dehydrorhamnose reductase</fullName>
        <ecNumber evidence="3 6">1.1.1.133</ecNumber>
    </recommendedName>
</protein>
<dbReference type="EMBL" id="CP000747">
    <property type="protein sequence ID" value="ACG79713.1"/>
    <property type="molecule type" value="Genomic_DNA"/>
</dbReference>
<dbReference type="Gene3D" id="3.90.25.10">
    <property type="entry name" value="UDP-galactose 4-epimerase, domain 1"/>
    <property type="match status" value="1"/>
</dbReference>
<dbReference type="GO" id="GO:0019305">
    <property type="term" value="P:dTDP-rhamnose biosynthetic process"/>
    <property type="evidence" value="ECO:0007669"/>
    <property type="project" value="UniProtKB-UniPathway"/>
</dbReference>